<feature type="compositionally biased region" description="Polar residues" evidence="8">
    <location>
        <begin position="58"/>
        <end position="67"/>
    </location>
</feature>
<evidence type="ECO:0000256" key="5">
    <source>
        <dbReference type="ARBA" id="ARBA00022884"/>
    </source>
</evidence>
<evidence type="ECO:0000313" key="10">
    <source>
        <dbReference type="Proteomes" id="UP001420932"/>
    </source>
</evidence>
<comment type="similarity">
    <text evidence="3">Belongs to the translin family.</text>
</comment>
<comment type="caution">
    <text evidence="9">The sequence shown here is derived from an EMBL/GenBank/DDBJ whole genome shotgun (WGS) entry which is preliminary data.</text>
</comment>
<dbReference type="Gene3D" id="1.20.58.190">
    <property type="entry name" value="Translin, domain 1"/>
    <property type="match status" value="1"/>
</dbReference>
<dbReference type="GO" id="GO:0005737">
    <property type="term" value="C:cytoplasm"/>
    <property type="evidence" value="ECO:0007669"/>
    <property type="project" value="UniProtKB-SubCell"/>
</dbReference>
<dbReference type="Gene3D" id="1.20.58.200">
    <property type="entry name" value="Translin, domain 2"/>
    <property type="match status" value="1"/>
</dbReference>
<comment type="subcellular location">
    <subcellularLocation>
        <location evidence="2">Cytoplasm</location>
    </subcellularLocation>
    <subcellularLocation>
        <location evidence="1">Nucleus</location>
    </subcellularLocation>
</comment>
<reference evidence="9 10" key="1">
    <citation type="submission" date="2024-01" db="EMBL/GenBank/DDBJ databases">
        <title>Genome assemblies of Stephania.</title>
        <authorList>
            <person name="Yang L."/>
        </authorList>
    </citation>
    <scope>NUCLEOTIDE SEQUENCE [LARGE SCALE GENOMIC DNA]</scope>
    <source>
        <strain evidence="9">YNDBR</strain>
        <tissue evidence="9">Leaf</tissue>
    </source>
</reference>
<dbReference type="InterPro" id="IPR033956">
    <property type="entry name" value="Translin"/>
</dbReference>
<evidence type="ECO:0000256" key="7">
    <source>
        <dbReference type="ARBA" id="ARBA00023242"/>
    </source>
</evidence>
<dbReference type="GO" id="GO:0003697">
    <property type="term" value="F:single-stranded DNA binding"/>
    <property type="evidence" value="ECO:0007669"/>
    <property type="project" value="InterPro"/>
</dbReference>
<dbReference type="EMBL" id="JBBNAF010000007">
    <property type="protein sequence ID" value="KAK9127475.1"/>
    <property type="molecule type" value="Genomic_DNA"/>
</dbReference>
<proteinExistence type="inferred from homology"/>
<keyword evidence="6" id="KW-0238">DNA-binding</keyword>
<dbReference type="AlphaFoldDB" id="A0AAP0J5M8"/>
<dbReference type="Pfam" id="PF01997">
    <property type="entry name" value="Translin"/>
    <property type="match status" value="1"/>
</dbReference>
<dbReference type="InterPro" id="IPR016069">
    <property type="entry name" value="Translin_C"/>
</dbReference>
<name>A0AAP0J5M8_9MAGN</name>
<dbReference type="InterPro" id="IPR002848">
    <property type="entry name" value="Translin_fam"/>
</dbReference>
<evidence type="ECO:0000256" key="3">
    <source>
        <dbReference type="ARBA" id="ARBA00005902"/>
    </source>
</evidence>
<organism evidence="9 10">
    <name type="scientific">Stephania yunnanensis</name>
    <dbReference type="NCBI Taxonomy" id="152371"/>
    <lineage>
        <taxon>Eukaryota</taxon>
        <taxon>Viridiplantae</taxon>
        <taxon>Streptophyta</taxon>
        <taxon>Embryophyta</taxon>
        <taxon>Tracheophyta</taxon>
        <taxon>Spermatophyta</taxon>
        <taxon>Magnoliopsida</taxon>
        <taxon>Ranunculales</taxon>
        <taxon>Menispermaceae</taxon>
        <taxon>Menispermoideae</taxon>
        <taxon>Cissampelideae</taxon>
        <taxon>Stephania</taxon>
    </lineage>
</organism>
<evidence type="ECO:0000256" key="2">
    <source>
        <dbReference type="ARBA" id="ARBA00004496"/>
    </source>
</evidence>
<dbReference type="CDD" id="cd14819">
    <property type="entry name" value="Translin"/>
    <property type="match status" value="1"/>
</dbReference>
<dbReference type="GO" id="GO:0005634">
    <property type="term" value="C:nucleus"/>
    <property type="evidence" value="ECO:0007669"/>
    <property type="project" value="UniProtKB-SubCell"/>
</dbReference>
<dbReference type="InterPro" id="IPR016068">
    <property type="entry name" value="Translin_N"/>
</dbReference>
<dbReference type="InterPro" id="IPR036081">
    <property type="entry name" value="Translin_sf"/>
</dbReference>
<keyword evidence="4" id="KW-0963">Cytoplasm</keyword>
<evidence type="ECO:0008006" key="11">
    <source>
        <dbReference type="Google" id="ProtNLM"/>
    </source>
</evidence>
<evidence type="ECO:0000256" key="8">
    <source>
        <dbReference type="SAM" id="MobiDB-lite"/>
    </source>
</evidence>
<feature type="compositionally biased region" description="Low complexity" evidence="8">
    <location>
        <begin position="73"/>
        <end position="82"/>
    </location>
</feature>
<dbReference type="GO" id="GO:0043565">
    <property type="term" value="F:sequence-specific DNA binding"/>
    <property type="evidence" value="ECO:0007669"/>
    <property type="project" value="InterPro"/>
</dbReference>
<dbReference type="FunFam" id="1.20.58.190:FF:000001">
    <property type="entry name" value="Translin"/>
    <property type="match status" value="1"/>
</dbReference>
<feature type="region of interest" description="Disordered" evidence="8">
    <location>
        <begin position="58"/>
        <end position="82"/>
    </location>
</feature>
<keyword evidence="10" id="KW-1185">Reference proteome</keyword>
<dbReference type="PANTHER" id="PTHR10741">
    <property type="entry name" value="TRANSLIN AND TRANSLIN ASSOCIATED PROTEIN X"/>
    <property type="match status" value="1"/>
</dbReference>
<evidence type="ECO:0000313" key="9">
    <source>
        <dbReference type="EMBL" id="KAK9127475.1"/>
    </source>
</evidence>
<evidence type="ECO:0000256" key="4">
    <source>
        <dbReference type="ARBA" id="ARBA00022490"/>
    </source>
</evidence>
<keyword evidence="5" id="KW-0694">RNA-binding</keyword>
<dbReference type="GO" id="GO:0003723">
    <property type="term" value="F:RNA binding"/>
    <property type="evidence" value="ECO:0007669"/>
    <property type="project" value="UniProtKB-KW"/>
</dbReference>
<keyword evidence="7" id="KW-0539">Nucleus</keyword>
<gene>
    <name evidence="9" type="ORF">Syun_016272</name>
</gene>
<evidence type="ECO:0000256" key="6">
    <source>
        <dbReference type="ARBA" id="ARBA00023125"/>
    </source>
</evidence>
<sequence>MLRNAFIVLSHSINPNPNPNFPISLPHLLKFSISRSSLPNLHRFSSAHSLTNRTSRHFCSSTTQSSMADAGNSSSSSSSSSSMEKQFEGFLQQLEQSGNLRDRIRAVAAEIESSTRLMHSCLLLVHQSRPIPEVTARAEAQIDVLKGLYRRLAEILRELPGQYYRYHGDWRTETQTAISLIAFLHWLQTENLLVHSEVEQKLGLDSSEFGLDIEDYLIGICSMSNELPRYVVNQVTTGDYDCPRKVLAFLTDLHASFRMLNLRNDFLRKKFDGMKYDLRRVEEVYYDVKIRGLAPIGDSTGDQGTQA</sequence>
<evidence type="ECO:0000256" key="1">
    <source>
        <dbReference type="ARBA" id="ARBA00004123"/>
    </source>
</evidence>
<dbReference type="Proteomes" id="UP001420932">
    <property type="component" value="Unassembled WGS sequence"/>
</dbReference>
<dbReference type="SUPFAM" id="SSF74784">
    <property type="entry name" value="Translin"/>
    <property type="match status" value="1"/>
</dbReference>
<dbReference type="GO" id="GO:0016070">
    <property type="term" value="P:RNA metabolic process"/>
    <property type="evidence" value="ECO:0007669"/>
    <property type="project" value="InterPro"/>
</dbReference>
<protein>
    <recommendedName>
        <fullName evidence="11">Translin</fullName>
    </recommendedName>
</protein>
<accession>A0AAP0J5M8</accession>